<keyword evidence="3" id="KW-1185">Reference proteome</keyword>
<accession>A0A811RI07</accession>
<comment type="caution">
    <text evidence="2">The sequence shown here is derived from an EMBL/GenBank/DDBJ whole genome shotgun (WGS) entry which is preliminary data.</text>
</comment>
<protein>
    <submittedName>
        <fullName evidence="2">Uncharacterized protein</fullName>
    </submittedName>
</protein>
<dbReference type="EMBL" id="CAJGYO010000015">
    <property type="protein sequence ID" value="CAD6269478.1"/>
    <property type="molecule type" value="Genomic_DNA"/>
</dbReference>
<feature type="region of interest" description="Disordered" evidence="1">
    <location>
        <begin position="152"/>
        <end position="174"/>
    </location>
</feature>
<gene>
    <name evidence="2" type="ORF">NCGR_LOCUS52782</name>
</gene>
<feature type="compositionally biased region" description="Polar residues" evidence="1">
    <location>
        <begin position="1"/>
        <end position="17"/>
    </location>
</feature>
<evidence type="ECO:0000313" key="2">
    <source>
        <dbReference type="EMBL" id="CAD6269478.1"/>
    </source>
</evidence>
<sequence length="174" mass="18738">MGQQLERQIEQANATARSSHRVTGRNSKEHVPSGSGSSRRKKPGLVVDAEAPGANQPQDQSNTMLVEVMRELNRVKRELRELKREVKAEVDGDADAGSRPLDSAEREAGEGNEESGIAELAVLRRDRRLGASDPDERFATACSSDVGLQSANTAVVPSTEETDHAVNAESALSH</sequence>
<evidence type="ECO:0000256" key="1">
    <source>
        <dbReference type="SAM" id="MobiDB-lite"/>
    </source>
</evidence>
<dbReference type="Proteomes" id="UP000604825">
    <property type="component" value="Unassembled WGS sequence"/>
</dbReference>
<feature type="region of interest" description="Disordered" evidence="1">
    <location>
        <begin position="1"/>
        <end position="65"/>
    </location>
</feature>
<organism evidence="2 3">
    <name type="scientific">Miscanthus lutarioriparius</name>
    <dbReference type="NCBI Taxonomy" id="422564"/>
    <lineage>
        <taxon>Eukaryota</taxon>
        <taxon>Viridiplantae</taxon>
        <taxon>Streptophyta</taxon>
        <taxon>Embryophyta</taxon>
        <taxon>Tracheophyta</taxon>
        <taxon>Spermatophyta</taxon>
        <taxon>Magnoliopsida</taxon>
        <taxon>Liliopsida</taxon>
        <taxon>Poales</taxon>
        <taxon>Poaceae</taxon>
        <taxon>PACMAD clade</taxon>
        <taxon>Panicoideae</taxon>
        <taxon>Andropogonodae</taxon>
        <taxon>Andropogoneae</taxon>
        <taxon>Saccharinae</taxon>
        <taxon>Miscanthus</taxon>
    </lineage>
</organism>
<name>A0A811RI07_9POAL</name>
<dbReference type="AlphaFoldDB" id="A0A811RI07"/>
<reference evidence="2" key="1">
    <citation type="submission" date="2020-10" db="EMBL/GenBank/DDBJ databases">
        <authorList>
            <person name="Han B."/>
            <person name="Lu T."/>
            <person name="Zhao Q."/>
            <person name="Huang X."/>
            <person name="Zhao Y."/>
        </authorList>
    </citation>
    <scope>NUCLEOTIDE SEQUENCE</scope>
</reference>
<proteinExistence type="predicted"/>
<dbReference type="OrthoDB" id="685331at2759"/>
<feature type="compositionally biased region" description="Basic and acidic residues" evidence="1">
    <location>
        <begin position="79"/>
        <end position="90"/>
    </location>
</feature>
<feature type="compositionally biased region" description="Polar residues" evidence="1">
    <location>
        <begin position="55"/>
        <end position="64"/>
    </location>
</feature>
<feature type="region of interest" description="Disordered" evidence="1">
    <location>
        <begin position="79"/>
        <end position="119"/>
    </location>
</feature>
<evidence type="ECO:0000313" key="3">
    <source>
        <dbReference type="Proteomes" id="UP000604825"/>
    </source>
</evidence>